<dbReference type="EMBL" id="CP060633">
    <property type="protein sequence ID" value="QNM02162.1"/>
    <property type="molecule type" value="Genomic_DNA"/>
</dbReference>
<name>A0A7G9FUD0_9FIRM</name>
<dbReference type="Proteomes" id="UP000515981">
    <property type="component" value="Chromosome"/>
</dbReference>
<protein>
    <recommendedName>
        <fullName evidence="1">RNA polymerase sigma-70 region 2 domain-containing protein</fullName>
    </recommendedName>
</protein>
<evidence type="ECO:0000313" key="3">
    <source>
        <dbReference type="Proteomes" id="UP000515981"/>
    </source>
</evidence>
<proteinExistence type="predicted"/>
<keyword evidence="3" id="KW-1185">Reference proteome</keyword>
<dbReference type="InterPro" id="IPR007627">
    <property type="entry name" value="RNA_pol_sigma70_r2"/>
</dbReference>
<accession>A0A7G9FUD0</accession>
<dbReference type="InterPro" id="IPR013325">
    <property type="entry name" value="RNA_pol_sigma_r2"/>
</dbReference>
<organism evidence="2 3">
    <name type="scientific">Simiaoa sunii</name>
    <dbReference type="NCBI Taxonomy" id="2763672"/>
    <lineage>
        <taxon>Bacteria</taxon>
        <taxon>Bacillati</taxon>
        <taxon>Bacillota</taxon>
        <taxon>Clostridia</taxon>
        <taxon>Lachnospirales</taxon>
        <taxon>Lachnospiraceae</taxon>
        <taxon>Simiaoa</taxon>
    </lineage>
</organism>
<reference evidence="2 3" key="1">
    <citation type="submission" date="2020-08" db="EMBL/GenBank/DDBJ databases">
        <authorList>
            <person name="Liu C."/>
            <person name="Sun Q."/>
        </authorList>
    </citation>
    <scope>NUCLEOTIDE SEQUENCE [LARGE SCALE GENOMIC DNA]</scope>
    <source>
        <strain evidence="2 3">NSJ-8</strain>
    </source>
</reference>
<dbReference type="KEGG" id="ssun:H9Q77_13955"/>
<dbReference type="GO" id="GO:0003700">
    <property type="term" value="F:DNA-binding transcription factor activity"/>
    <property type="evidence" value="ECO:0007669"/>
    <property type="project" value="InterPro"/>
</dbReference>
<sequence length="285" mass="33560">MESSYFDKIPETELIEKFNSPTTSREESSAILAYLLEKYQAFLADQCRRYFSNSTFINFEDILQECALTFIDVLHSYDPKRGRLTTALVPYLQHTFSDYVAKEHGSSQYDNLINSHIQKVLSEEDLTGNEDPDHLNALYNKKYPKNPLSSKSFKKHLEYYQLQNPVYLDQYSPELLLYAVQSDCDSVWHSIDDQATYTIIKNYIEKKEGNDRLLLLFLFNYISYIEIDGYTYFRNENPHPVKPLRNACLALFPELSRYLYDNACIPDMQDKTLLRFLRHFTALKF</sequence>
<dbReference type="Gene3D" id="1.10.1740.10">
    <property type="match status" value="1"/>
</dbReference>
<feature type="domain" description="RNA polymerase sigma-70 region 2" evidence="1">
    <location>
        <begin position="35"/>
        <end position="103"/>
    </location>
</feature>
<evidence type="ECO:0000259" key="1">
    <source>
        <dbReference type="Pfam" id="PF04542"/>
    </source>
</evidence>
<dbReference type="RefSeq" id="WP_249325949.1">
    <property type="nucleotide sequence ID" value="NZ_CP060633.1"/>
</dbReference>
<dbReference type="Pfam" id="PF04542">
    <property type="entry name" value="Sigma70_r2"/>
    <property type="match status" value="1"/>
</dbReference>
<evidence type="ECO:0000313" key="2">
    <source>
        <dbReference type="EMBL" id="QNM02162.1"/>
    </source>
</evidence>
<gene>
    <name evidence="2" type="ORF">H9Q77_13955</name>
</gene>
<dbReference type="GO" id="GO:0006352">
    <property type="term" value="P:DNA-templated transcription initiation"/>
    <property type="evidence" value="ECO:0007669"/>
    <property type="project" value="InterPro"/>
</dbReference>
<dbReference type="SUPFAM" id="SSF88946">
    <property type="entry name" value="Sigma2 domain of RNA polymerase sigma factors"/>
    <property type="match status" value="1"/>
</dbReference>
<dbReference type="AlphaFoldDB" id="A0A7G9FUD0"/>